<feature type="compositionally biased region" description="Low complexity" evidence="1">
    <location>
        <begin position="204"/>
        <end position="220"/>
    </location>
</feature>
<comment type="caution">
    <text evidence="2">The sequence shown here is derived from an EMBL/GenBank/DDBJ whole genome shotgun (WGS) entry which is preliminary data.</text>
</comment>
<dbReference type="AlphaFoldDB" id="A0A2V0NVH0"/>
<dbReference type="InParanoid" id="A0A2V0NVH0"/>
<gene>
    <name evidence="2" type="ORF">Rsub_03942</name>
</gene>
<keyword evidence="3" id="KW-1185">Reference proteome</keyword>
<feature type="compositionally biased region" description="Low complexity" evidence="1">
    <location>
        <begin position="23"/>
        <end position="55"/>
    </location>
</feature>
<reference evidence="2 3" key="1">
    <citation type="journal article" date="2018" name="Sci. Rep.">
        <title>Raphidocelis subcapitata (=Pseudokirchneriella subcapitata) provides an insight into genome evolution and environmental adaptations in the Sphaeropleales.</title>
        <authorList>
            <person name="Suzuki S."/>
            <person name="Yamaguchi H."/>
            <person name="Nakajima N."/>
            <person name="Kawachi M."/>
        </authorList>
    </citation>
    <scope>NUCLEOTIDE SEQUENCE [LARGE SCALE GENOMIC DNA]</scope>
    <source>
        <strain evidence="2 3">NIES-35</strain>
    </source>
</reference>
<feature type="compositionally biased region" description="Acidic residues" evidence="1">
    <location>
        <begin position="177"/>
        <end position="191"/>
    </location>
</feature>
<evidence type="ECO:0000313" key="2">
    <source>
        <dbReference type="EMBL" id="GBF91638.1"/>
    </source>
</evidence>
<dbReference type="Proteomes" id="UP000247498">
    <property type="component" value="Unassembled WGS sequence"/>
</dbReference>
<feature type="region of interest" description="Disordered" evidence="1">
    <location>
        <begin position="68"/>
        <end position="268"/>
    </location>
</feature>
<sequence length="623" mass="62826">MIDLTCESDEEGLTQRLARRAGKAPALAAAAPPPGGAAAAGEQHAAARPRAGGAALRTQEDLEAFLARKASGEGPGRLASGKPAARAVPDGAAAAAAAGEGRAPLAASSGRGGGGSDGDDCSGGLRAAGKRPRAAGWEELEGFEPPPAQARPARRADGDDDGGEWRPGGGSDAGGGSDEDWGEEEEEEEDGGAPARRPAKRGKAAGSKRAAGSAGARAASGSGGGGSGGGGGGGGAPASRRRKTAEQREAEAAEKEARKAERERARAAKAAAKIQEKLDKELSRLSDRQANGGLFDREIVLTMPRALADSALGRAVAALLQAKRWGMWRADGGAQPLAAEVERLGGRAAAAGCHVVTFQRRRLGLADVKSVPEIVELAEPFEEAAPVPCVLLLFTDPGAFASLLRAPGGGLTALLERAAALHPDCSLQAVVVGLDSHARAQERRDFASGGGGGAFSASDVRGEVLRLQLACPALQLRKVPNVDAAAEHLLSLTRALGQQPYKHTSREDALAASGAGASFAAAAAAGMASELGPAARRVAQCLARVPGVGGGHAWALCREFGGLGALTQAFLREAAAGRDPARVVSELRDARGAQQRLGPALGARLVALLTTTDPDAPVGRGDD</sequence>
<feature type="compositionally biased region" description="Gly residues" evidence="1">
    <location>
        <begin position="221"/>
        <end position="236"/>
    </location>
</feature>
<feature type="compositionally biased region" description="Gly residues" evidence="1">
    <location>
        <begin position="165"/>
        <end position="176"/>
    </location>
</feature>
<feature type="region of interest" description="Disordered" evidence="1">
    <location>
        <begin position="18"/>
        <end position="56"/>
    </location>
</feature>
<feature type="compositionally biased region" description="Low complexity" evidence="1">
    <location>
        <begin position="83"/>
        <end position="109"/>
    </location>
</feature>
<evidence type="ECO:0000313" key="3">
    <source>
        <dbReference type="Proteomes" id="UP000247498"/>
    </source>
</evidence>
<dbReference type="OrthoDB" id="548619at2759"/>
<evidence type="ECO:0000256" key="1">
    <source>
        <dbReference type="SAM" id="MobiDB-lite"/>
    </source>
</evidence>
<protein>
    <recommendedName>
        <fullName evidence="4">ERCC4 domain-containing protein</fullName>
    </recommendedName>
</protein>
<organism evidence="2 3">
    <name type="scientific">Raphidocelis subcapitata</name>
    <dbReference type="NCBI Taxonomy" id="307507"/>
    <lineage>
        <taxon>Eukaryota</taxon>
        <taxon>Viridiplantae</taxon>
        <taxon>Chlorophyta</taxon>
        <taxon>core chlorophytes</taxon>
        <taxon>Chlorophyceae</taxon>
        <taxon>CS clade</taxon>
        <taxon>Sphaeropleales</taxon>
        <taxon>Selenastraceae</taxon>
        <taxon>Raphidocelis</taxon>
    </lineage>
</organism>
<proteinExistence type="predicted"/>
<accession>A0A2V0NVH0</accession>
<dbReference type="EMBL" id="BDRX01000026">
    <property type="protein sequence ID" value="GBF91638.1"/>
    <property type="molecule type" value="Genomic_DNA"/>
</dbReference>
<feature type="compositionally biased region" description="Basic and acidic residues" evidence="1">
    <location>
        <begin position="244"/>
        <end position="266"/>
    </location>
</feature>
<name>A0A2V0NVH0_9CHLO</name>
<evidence type="ECO:0008006" key="4">
    <source>
        <dbReference type="Google" id="ProtNLM"/>
    </source>
</evidence>